<dbReference type="InterPro" id="IPR000980">
    <property type="entry name" value="SH2"/>
</dbReference>
<comment type="similarity">
    <text evidence="3 13">Belongs to the transcription factor STAT family.</text>
</comment>
<evidence type="ECO:0000256" key="7">
    <source>
        <dbReference type="ARBA" id="ARBA00023015"/>
    </source>
</evidence>
<dbReference type="InterPro" id="IPR001217">
    <property type="entry name" value="STAT"/>
</dbReference>
<dbReference type="InterPro" id="IPR036535">
    <property type="entry name" value="STAT_N_sf"/>
</dbReference>
<evidence type="ECO:0000313" key="15">
    <source>
        <dbReference type="EMBL" id="ALQ82403.1"/>
    </source>
</evidence>
<keyword evidence="5 13" id="KW-0597">Phosphoprotein</keyword>
<dbReference type="PROSITE" id="PS50001">
    <property type="entry name" value="SH2"/>
    <property type="match status" value="1"/>
</dbReference>
<keyword evidence="11 13" id="KW-0539">Nucleus</keyword>
<keyword evidence="8 13" id="KW-0238">DNA-binding</keyword>
<evidence type="ECO:0000256" key="2">
    <source>
        <dbReference type="ARBA" id="ARBA00004496"/>
    </source>
</evidence>
<dbReference type="InterPro" id="IPR046994">
    <property type="entry name" value="STAT5_CC"/>
</dbReference>
<dbReference type="Pfam" id="PF21354">
    <property type="entry name" value="STAT_linker"/>
    <property type="match status" value="1"/>
</dbReference>
<evidence type="ECO:0000256" key="1">
    <source>
        <dbReference type="ARBA" id="ARBA00004123"/>
    </source>
</evidence>
<dbReference type="GO" id="GO:0005634">
    <property type="term" value="C:nucleus"/>
    <property type="evidence" value="ECO:0007669"/>
    <property type="project" value="UniProtKB-SubCell"/>
</dbReference>
<dbReference type="SUPFAM" id="SSF55550">
    <property type="entry name" value="SH2 domain"/>
    <property type="match status" value="1"/>
</dbReference>
<gene>
    <name evidence="15" type="primary">STAT5</name>
</gene>
<dbReference type="PANTHER" id="PTHR11801">
    <property type="entry name" value="SIGNAL TRANSDUCER AND ACTIVATOR OF TRANSCRIPTION"/>
    <property type="match status" value="1"/>
</dbReference>
<evidence type="ECO:0000256" key="9">
    <source>
        <dbReference type="ARBA" id="ARBA00023159"/>
    </source>
</evidence>
<evidence type="ECO:0000256" key="10">
    <source>
        <dbReference type="ARBA" id="ARBA00023163"/>
    </source>
</evidence>
<evidence type="ECO:0000256" key="11">
    <source>
        <dbReference type="ARBA" id="ARBA00023242"/>
    </source>
</evidence>
<sequence length="790" mass="89752">MAQWATIQQYPQATRQIQSIYSSQFPIEVRHFLAQWIEDQPWMSIETDNPQHESVASTLLEQLVINLSNKVQEFEGDQFFPIRLKLQEATATFKQNYEQNPFQLVRVIKNCLQMEKNLIEQAKAPEQKVESTPMVPSVSAQIELKLEEQVQRTQTSEQTLKHLQSEQESFIIQYQDSLKITAQIQQLQSPQQTTEIVAKEAMLRKEKEKVEQQLSQKAQELLQHRITIALYYNSTLMGLQELQKQVLDTELIQWKRQQQQAGNGAPLNEGLETLQKWCEQLADLIWQNRQQIKKVNLLRAQLPIDLPPGTKNLLPELNDSITGLLSSLVTSTFIVETQPPQVLKKDARFAATVRLLVGGKLNVHMNPPQVKATIISEKQAQDLLKSDVKAKNEMSGEILNNVGTMEYQSSSGQLSITFRNMQLKKIKRADRKGTEAVTEEKFCILFQSDFNVGGNELVFQVWTLSLPVVVTVHGNQECNALATILWDNAFSSPGRNPFEVPESVLWPLLAEQLNVKFKAATGRGLTDDNIKYLASKILGQSDDYTNMAVSWVHFNKEALPGRNFTFWEWFYAVLKLTKEHLKSPWNDGSIIGFISKFQAQEWLLTKTNGTFLLRYSDSEMGGITIAWVADNGKLEVWNLAPFTSKDFSIRGLADRIKDLSNLAYLYPDIPKNQAFSKYYVSNPEQPSSSIDGYIKPTLVNVIPVPYGAPMNYDNPQTPQLMSPLSPATTIYDRSPGSVQSTQQNVEEMTTDANQIHLDDFLMGDMDYNYPDDFGQINVNELLTNSNLTAT</sequence>
<evidence type="ECO:0000256" key="13">
    <source>
        <dbReference type="RuleBase" id="RU046415"/>
    </source>
</evidence>
<dbReference type="AlphaFoldDB" id="A0A0S3CYV9"/>
<dbReference type="Pfam" id="PF01017">
    <property type="entry name" value="STAT_alpha"/>
    <property type="match status" value="1"/>
</dbReference>
<organism evidence="15">
    <name type="scientific">Haliotis discus discus</name>
    <name type="common">disc abalone</name>
    <dbReference type="NCBI Taxonomy" id="91233"/>
    <lineage>
        <taxon>Eukaryota</taxon>
        <taxon>Metazoa</taxon>
        <taxon>Spiralia</taxon>
        <taxon>Lophotrochozoa</taxon>
        <taxon>Mollusca</taxon>
        <taxon>Gastropoda</taxon>
        <taxon>Vetigastropoda</taxon>
        <taxon>Lepetellida</taxon>
        <taxon>Haliotoidea</taxon>
        <taxon>Haliotidae</taxon>
        <taxon>Haliotis</taxon>
    </lineage>
</organism>
<dbReference type="Gene3D" id="1.10.532.10">
    <property type="entry name" value="STAT transcription factor, N-terminal domain"/>
    <property type="match status" value="1"/>
</dbReference>
<dbReference type="InterPro" id="IPR015988">
    <property type="entry name" value="STAT_TF_CC"/>
</dbReference>
<reference evidence="15" key="1">
    <citation type="journal article" date="2015" name="Dev. Comp. Immunol.">
        <title>An invertebrate signal transducer and activator of transcription 5 (STAT5) ortholog from the disk abalone, Haliotis discus discus: Genomic structure, early developmental expression, and immune responses to bacterial and viral stresses.</title>
        <authorList>
            <person name="Bathige S.D."/>
            <person name="Umasuthan N."/>
            <person name="Park H.C."/>
            <person name="Lee J."/>
        </authorList>
    </citation>
    <scope>NUCLEOTIDE SEQUENCE</scope>
</reference>
<evidence type="ECO:0000256" key="3">
    <source>
        <dbReference type="ARBA" id="ARBA00005586"/>
    </source>
</evidence>
<comment type="subcellular location">
    <subcellularLocation>
        <location evidence="2 13">Cytoplasm</location>
    </subcellularLocation>
    <subcellularLocation>
        <location evidence="1 13">Nucleus</location>
    </subcellularLocation>
</comment>
<dbReference type="CDD" id="cd09919">
    <property type="entry name" value="SH2_STAT_family"/>
    <property type="match status" value="1"/>
</dbReference>
<dbReference type="InterPro" id="IPR036860">
    <property type="entry name" value="SH2_dom_sf"/>
</dbReference>
<dbReference type="SUPFAM" id="SSF48092">
    <property type="entry name" value="Transcription factor STAT-4 N-domain"/>
    <property type="match status" value="1"/>
</dbReference>
<evidence type="ECO:0000256" key="12">
    <source>
        <dbReference type="PROSITE-ProRule" id="PRU00191"/>
    </source>
</evidence>
<feature type="domain" description="SH2" evidence="14">
    <location>
        <begin position="585"/>
        <end position="684"/>
    </location>
</feature>
<dbReference type="FunFam" id="2.60.40.630:FF:000003">
    <property type="entry name" value="Signal transducer and transcription activator 6"/>
    <property type="match status" value="1"/>
</dbReference>
<accession>A0A0S3CYV9</accession>
<evidence type="ECO:0000259" key="14">
    <source>
        <dbReference type="PROSITE" id="PS50001"/>
    </source>
</evidence>
<dbReference type="Gene3D" id="1.10.238.10">
    <property type="entry name" value="EF-hand"/>
    <property type="match status" value="1"/>
</dbReference>
<keyword evidence="7 13" id="KW-0805">Transcription regulation</keyword>
<dbReference type="InterPro" id="IPR013799">
    <property type="entry name" value="STAT_TF_prot_interaction"/>
</dbReference>
<dbReference type="InterPro" id="IPR048988">
    <property type="entry name" value="STAT_linker"/>
</dbReference>
<dbReference type="Gene3D" id="1.20.1050.20">
    <property type="entry name" value="STAT transcription factor, all-alpha domain"/>
    <property type="match status" value="1"/>
</dbReference>
<evidence type="ECO:0000256" key="4">
    <source>
        <dbReference type="ARBA" id="ARBA00022490"/>
    </source>
</evidence>
<dbReference type="GO" id="GO:0007166">
    <property type="term" value="P:cell surface receptor signaling pathway"/>
    <property type="evidence" value="ECO:0007669"/>
    <property type="project" value="UniProtKB-ARBA"/>
</dbReference>
<evidence type="ECO:0000256" key="8">
    <source>
        <dbReference type="ARBA" id="ARBA00023125"/>
    </source>
</evidence>
<protein>
    <recommendedName>
        <fullName evidence="13">Signal transducer and activator of transcription</fullName>
    </recommendedName>
</protein>
<dbReference type="EMBL" id="KT336367">
    <property type="protein sequence ID" value="ALQ82403.1"/>
    <property type="molecule type" value="Genomic_DNA"/>
</dbReference>
<dbReference type="InterPro" id="IPR013801">
    <property type="entry name" value="STAT_TF_DNA-bd"/>
</dbReference>
<dbReference type="Gene3D" id="3.30.505.10">
    <property type="entry name" value="SH2 domain"/>
    <property type="match status" value="1"/>
</dbReference>
<keyword evidence="9 13" id="KW-0010">Activator</keyword>
<reference evidence="15" key="2">
    <citation type="submission" date="2015-07" db="EMBL/GenBank/DDBJ databases">
        <authorList>
            <person name="Noorani M."/>
        </authorList>
    </citation>
    <scope>NUCLEOTIDE SEQUENCE</scope>
</reference>
<dbReference type="GO" id="GO:0001228">
    <property type="term" value="F:DNA-binding transcription activator activity, RNA polymerase II-specific"/>
    <property type="evidence" value="ECO:0007669"/>
    <property type="project" value="UniProtKB-ARBA"/>
</dbReference>
<dbReference type="Gene3D" id="2.60.40.630">
    <property type="entry name" value="STAT transcription factor, DNA-binding domain"/>
    <property type="match status" value="1"/>
</dbReference>
<keyword evidence="4 13" id="KW-0963">Cytoplasm</keyword>
<dbReference type="Pfam" id="PF02864">
    <property type="entry name" value="STAT_bind"/>
    <property type="match status" value="1"/>
</dbReference>
<dbReference type="SMART" id="SM00964">
    <property type="entry name" value="STAT_int"/>
    <property type="match status" value="1"/>
</dbReference>
<keyword evidence="6 12" id="KW-0727">SH2 domain</keyword>
<dbReference type="FunFam" id="3.30.505.10:FF:000057">
    <property type="entry name" value="Signal transducer and activator of transcription"/>
    <property type="match status" value="1"/>
</dbReference>
<keyword evidence="10 13" id="KW-0804">Transcription</keyword>
<dbReference type="InterPro" id="IPR008967">
    <property type="entry name" value="p53-like_TF_DNA-bd_sf"/>
</dbReference>
<dbReference type="GO" id="GO:0000977">
    <property type="term" value="F:RNA polymerase II transcription regulatory region sequence-specific DNA binding"/>
    <property type="evidence" value="ECO:0007669"/>
    <property type="project" value="UniProtKB-ARBA"/>
</dbReference>
<evidence type="ECO:0000256" key="6">
    <source>
        <dbReference type="ARBA" id="ARBA00022999"/>
    </source>
</evidence>
<dbReference type="CDD" id="cd16855">
    <property type="entry name" value="STAT5_CCD"/>
    <property type="match status" value="1"/>
</dbReference>
<dbReference type="GO" id="GO:0005737">
    <property type="term" value="C:cytoplasm"/>
    <property type="evidence" value="ECO:0007669"/>
    <property type="project" value="UniProtKB-SubCell"/>
</dbReference>
<dbReference type="FunFam" id="1.10.238.10:FF:000029">
    <property type="entry name" value="Signal transducer and transcription activator 6"/>
    <property type="match status" value="1"/>
</dbReference>
<dbReference type="InterPro" id="IPR013800">
    <property type="entry name" value="STAT_TF_alpha"/>
</dbReference>
<dbReference type="InterPro" id="IPR012345">
    <property type="entry name" value="STAT_TF_DNA-bd_N"/>
</dbReference>
<evidence type="ECO:0000256" key="5">
    <source>
        <dbReference type="ARBA" id="ARBA00022553"/>
    </source>
</evidence>
<proteinExistence type="inferred from homology"/>
<dbReference type="Pfam" id="PF02865">
    <property type="entry name" value="STAT_int"/>
    <property type="match status" value="1"/>
</dbReference>
<dbReference type="SUPFAM" id="SSF49417">
    <property type="entry name" value="p53-like transcription factors"/>
    <property type="match status" value="1"/>
</dbReference>
<dbReference type="SUPFAM" id="SSF47655">
    <property type="entry name" value="STAT"/>
    <property type="match status" value="1"/>
</dbReference>
<name>A0A0S3CYV9_HALDI</name>
<dbReference type="Pfam" id="PF00017">
    <property type="entry name" value="SH2"/>
    <property type="match status" value="1"/>
</dbReference>